<dbReference type="AlphaFoldDB" id="A0A067MVZ2"/>
<dbReference type="Gene3D" id="3.40.50.300">
    <property type="entry name" value="P-loop containing nucleotide triphosphate hydrolases"/>
    <property type="match status" value="1"/>
</dbReference>
<dbReference type="SMART" id="SM00316">
    <property type="entry name" value="S1"/>
    <property type="match status" value="1"/>
</dbReference>
<dbReference type="PANTHER" id="PTHR18934">
    <property type="entry name" value="ATP-DEPENDENT RNA HELICASE"/>
    <property type="match status" value="1"/>
</dbReference>
<dbReference type="InterPro" id="IPR003029">
    <property type="entry name" value="S1_domain"/>
</dbReference>
<feature type="compositionally biased region" description="Basic and acidic residues" evidence="9">
    <location>
        <begin position="1"/>
        <end position="12"/>
    </location>
</feature>
<dbReference type="InParanoid" id="A0A067MVZ2"/>
<evidence type="ECO:0000256" key="7">
    <source>
        <dbReference type="ARBA" id="ARBA00023187"/>
    </source>
</evidence>
<evidence type="ECO:0000256" key="4">
    <source>
        <dbReference type="ARBA" id="ARBA00022801"/>
    </source>
</evidence>
<keyword evidence="13" id="KW-1185">Reference proteome</keyword>
<evidence type="ECO:0000256" key="6">
    <source>
        <dbReference type="ARBA" id="ARBA00022840"/>
    </source>
</evidence>
<proteinExistence type="inferred from homology"/>
<dbReference type="GO" id="GO:0016787">
    <property type="term" value="F:hydrolase activity"/>
    <property type="evidence" value="ECO:0007669"/>
    <property type="project" value="UniProtKB-KW"/>
</dbReference>
<dbReference type="FunFam" id="3.40.50.300:FF:000578">
    <property type="entry name" value="probable ATP-dependent RNA helicase DHX35"/>
    <property type="match status" value="1"/>
</dbReference>
<accession>A0A067MVZ2</accession>
<evidence type="ECO:0000313" key="13">
    <source>
        <dbReference type="Proteomes" id="UP000027195"/>
    </source>
</evidence>
<evidence type="ECO:0000256" key="8">
    <source>
        <dbReference type="ARBA" id="ARBA00047984"/>
    </source>
</evidence>
<dbReference type="GO" id="GO:0003723">
    <property type="term" value="F:RNA binding"/>
    <property type="evidence" value="ECO:0007669"/>
    <property type="project" value="TreeGrafter"/>
</dbReference>
<feature type="domain" description="Helicase ATP-binding" evidence="11">
    <location>
        <begin position="394"/>
        <end position="527"/>
    </location>
</feature>
<evidence type="ECO:0000256" key="9">
    <source>
        <dbReference type="SAM" id="MobiDB-lite"/>
    </source>
</evidence>
<dbReference type="SUPFAM" id="SSF50249">
    <property type="entry name" value="Nucleic acid-binding proteins"/>
    <property type="match status" value="1"/>
</dbReference>
<reference evidence="13" key="1">
    <citation type="journal article" date="2014" name="Proc. Natl. Acad. Sci. U.S.A.">
        <title>Extensive sampling of basidiomycete genomes demonstrates inadequacy of the white-rot/brown-rot paradigm for wood decay fungi.</title>
        <authorList>
            <person name="Riley R."/>
            <person name="Salamov A.A."/>
            <person name="Brown D.W."/>
            <person name="Nagy L.G."/>
            <person name="Floudas D."/>
            <person name="Held B.W."/>
            <person name="Levasseur A."/>
            <person name="Lombard V."/>
            <person name="Morin E."/>
            <person name="Otillar R."/>
            <person name="Lindquist E.A."/>
            <person name="Sun H."/>
            <person name="LaButti K.M."/>
            <person name="Schmutz J."/>
            <person name="Jabbour D."/>
            <person name="Luo H."/>
            <person name="Baker S.E."/>
            <person name="Pisabarro A.G."/>
            <person name="Walton J.D."/>
            <person name="Blanchette R.A."/>
            <person name="Henrissat B."/>
            <person name="Martin F."/>
            <person name="Cullen D."/>
            <person name="Hibbett D.S."/>
            <person name="Grigoriev I.V."/>
        </authorList>
    </citation>
    <scope>NUCLEOTIDE SEQUENCE [LARGE SCALE GENOMIC DNA]</scope>
    <source>
        <strain evidence="13">FD-172 SS1</strain>
    </source>
</reference>
<sequence length="527" mass="57966">MGAPRVDEERCVGKKKSKRPTAADFNGDDEPTSKRRRSVSPPPRRGEYREGGPRNGYGDRDRGGYGGESRGRRDGRGALDDRPVLYKIYDGKISSLKDFGAFVTLEGVMGRVEGMVHVSAIQQGRVNSATDLLSRGQAVKVKVMSVAANRVSLSMKDVDQRTGQDLTPHLRIKTEAELREEEKLQAARASSGANAVPLNVVQDSSHTRSAKRLTSPERWEIKQLIASGAVDASEYPNLDEDFASPMARAEVEEELDVEVRDDEPSFLAGQTKRTIDLSPVKIVKAPDGSLNRAALAGASLAKERREMRQQEINDQADAEARDFNTPWLDPMAQTGDKVFAQDLRGHLAGQKAGEPSAWSQQTFNKATTFGKITSLSIQDQRKSLPIYKLRDPLLDAIRQEQVLIVVGDTGSGKTTQMTQYLAEAGFADRGKIGCTQPRRVAAMSVAKRVAEEVGCRLGQEVGYTIRFEDCTSPETKIKYMTDGMLQRECIIDPDVTQYSVIMLDEAHERTIATDVLFGLLKSSETTA</sequence>
<dbReference type="EC" id="3.6.4.13" evidence="2"/>
<dbReference type="PROSITE" id="PS51192">
    <property type="entry name" value="HELICASE_ATP_BIND_1"/>
    <property type="match status" value="1"/>
</dbReference>
<keyword evidence="4" id="KW-0378">Hydrolase</keyword>
<dbReference type="GO" id="GO:0071013">
    <property type="term" value="C:catalytic step 2 spliceosome"/>
    <property type="evidence" value="ECO:0007669"/>
    <property type="project" value="TreeGrafter"/>
</dbReference>
<dbReference type="Gene3D" id="2.40.50.140">
    <property type="entry name" value="Nucleic acid-binding proteins"/>
    <property type="match status" value="1"/>
</dbReference>
<protein>
    <recommendedName>
        <fullName evidence="2">RNA helicase</fullName>
        <ecNumber evidence="2">3.6.4.13</ecNumber>
    </recommendedName>
</protein>
<dbReference type="InterPro" id="IPR002464">
    <property type="entry name" value="DNA/RNA_helicase_DEAH_CS"/>
</dbReference>
<dbReference type="Proteomes" id="UP000027195">
    <property type="component" value="Unassembled WGS sequence"/>
</dbReference>
<name>A0A067MVZ2_BOTB1</name>
<dbReference type="CDD" id="cd05684">
    <property type="entry name" value="S1_DHX8_helicase"/>
    <property type="match status" value="1"/>
</dbReference>
<dbReference type="FunFam" id="2.40.50.140:FF:000061">
    <property type="entry name" value="ATP-dependent RNA helicase DHX8"/>
    <property type="match status" value="1"/>
</dbReference>
<dbReference type="GO" id="GO:0003724">
    <property type="term" value="F:RNA helicase activity"/>
    <property type="evidence" value="ECO:0007669"/>
    <property type="project" value="UniProtKB-EC"/>
</dbReference>
<keyword evidence="5" id="KW-0347">Helicase</keyword>
<evidence type="ECO:0000256" key="2">
    <source>
        <dbReference type="ARBA" id="ARBA00012552"/>
    </source>
</evidence>
<feature type="compositionally biased region" description="Basic and acidic residues" evidence="9">
    <location>
        <begin position="44"/>
        <end position="78"/>
    </location>
</feature>
<keyword evidence="3" id="KW-0547">Nucleotide-binding</keyword>
<organism evidence="12 13">
    <name type="scientific">Botryobasidium botryosum (strain FD-172 SS1)</name>
    <dbReference type="NCBI Taxonomy" id="930990"/>
    <lineage>
        <taxon>Eukaryota</taxon>
        <taxon>Fungi</taxon>
        <taxon>Dikarya</taxon>
        <taxon>Basidiomycota</taxon>
        <taxon>Agaricomycotina</taxon>
        <taxon>Agaricomycetes</taxon>
        <taxon>Cantharellales</taxon>
        <taxon>Botryobasidiaceae</taxon>
        <taxon>Botryobasidium</taxon>
    </lineage>
</organism>
<comment type="similarity">
    <text evidence="1">Belongs to the DEAD box helicase family. DEAH subfamily.</text>
</comment>
<dbReference type="EMBL" id="KL198031">
    <property type="protein sequence ID" value="KDQ15731.1"/>
    <property type="molecule type" value="Genomic_DNA"/>
</dbReference>
<keyword evidence="6" id="KW-0067">ATP-binding</keyword>
<dbReference type="OrthoDB" id="10253254at2759"/>
<feature type="region of interest" description="Disordered" evidence="9">
    <location>
        <begin position="1"/>
        <end position="78"/>
    </location>
</feature>
<dbReference type="PROSITE" id="PS50126">
    <property type="entry name" value="S1"/>
    <property type="match status" value="1"/>
</dbReference>
<dbReference type="InterPro" id="IPR014001">
    <property type="entry name" value="Helicase_ATP-bd"/>
</dbReference>
<dbReference type="PANTHER" id="PTHR18934:SF85">
    <property type="entry name" value="ATP-DEPENDENT RNA HELICASE DHX8"/>
    <property type="match status" value="1"/>
</dbReference>
<dbReference type="Pfam" id="PF00575">
    <property type="entry name" value="S1"/>
    <property type="match status" value="1"/>
</dbReference>
<dbReference type="HOGENOM" id="CLU_039066_0_0_1"/>
<evidence type="ECO:0000259" key="11">
    <source>
        <dbReference type="PROSITE" id="PS51192"/>
    </source>
</evidence>
<gene>
    <name evidence="12" type="ORF">BOTBODRAFT_286473</name>
</gene>
<comment type="catalytic activity">
    <reaction evidence="8">
        <text>ATP + H2O = ADP + phosphate + H(+)</text>
        <dbReference type="Rhea" id="RHEA:13065"/>
        <dbReference type="ChEBI" id="CHEBI:15377"/>
        <dbReference type="ChEBI" id="CHEBI:15378"/>
        <dbReference type="ChEBI" id="CHEBI:30616"/>
        <dbReference type="ChEBI" id="CHEBI:43474"/>
        <dbReference type="ChEBI" id="CHEBI:456216"/>
        <dbReference type="EC" id="3.6.4.13"/>
    </reaction>
</comment>
<dbReference type="InterPro" id="IPR027417">
    <property type="entry name" value="P-loop_NTPase"/>
</dbReference>
<dbReference type="GO" id="GO:0005524">
    <property type="term" value="F:ATP binding"/>
    <property type="evidence" value="ECO:0007669"/>
    <property type="project" value="UniProtKB-KW"/>
</dbReference>
<dbReference type="SUPFAM" id="SSF52540">
    <property type="entry name" value="P-loop containing nucleoside triphosphate hydrolases"/>
    <property type="match status" value="1"/>
</dbReference>
<keyword evidence="7" id="KW-0507">mRNA processing</keyword>
<dbReference type="STRING" id="930990.A0A067MVZ2"/>
<dbReference type="InterPro" id="IPR049621">
    <property type="entry name" value="S1_DHX8_helicase"/>
</dbReference>
<feature type="domain" description="S1 motif" evidence="10">
    <location>
        <begin position="86"/>
        <end position="156"/>
    </location>
</feature>
<evidence type="ECO:0000313" key="12">
    <source>
        <dbReference type="EMBL" id="KDQ15731.1"/>
    </source>
</evidence>
<evidence type="ECO:0000256" key="3">
    <source>
        <dbReference type="ARBA" id="ARBA00022741"/>
    </source>
</evidence>
<evidence type="ECO:0000256" key="1">
    <source>
        <dbReference type="ARBA" id="ARBA00008792"/>
    </source>
</evidence>
<dbReference type="InterPro" id="IPR012340">
    <property type="entry name" value="NA-bd_OB-fold"/>
</dbReference>
<dbReference type="GO" id="GO:0000390">
    <property type="term" value="P:spliceosomal complex disassembly"/>
    <property type="evidence" value="ECO:0007669"/>
    <property type="project" value="TreeGrafter"/>
</dbReference>
<keyword evidence="7" id="KW-0508">mRNA splicing</keyword>
<dbReference type="SMART" id="SM00487">
    <property type="entry name" value="DEXDc"/>
    <property type="match status" value="1"/>
</dbReference>
<evidence type="ECO:0000259" key="10">
    <source>
        <dbReference type="PROSITE" id="PS50126"/>
    </source>
</evidence>
<dbReference type="PROSITE" id="PS00690">
    <property type="entry name" value="DEAH_ATP_HELICASE"/>
    <property type="match status" value="1"/>
</dbReference>
<evidence type="ECO:0000256" key="5">
    <source>
        <dbReference type="ARBA" id="ARBA00022806"/>
    </source>
</evidence>